<evidence type="ECO:0000256" key="5">
    <source>
        <dbReference type="ARBA" id="ARBA00022723"/>
    </source>
</evidence>
<keyword evidence="10 11" id="KW-0472">Membrane</keyword>
<dbReference type="Gene3D" id="3.30.70.100">
    <property type="match status" value="1"/>
</dbReference>
<dbReference type="GO" id="GO:0005886">
    <property type="term" value="C:plasma membrane"/>
    <property type="evidence" value="ECO:0007669"/>
    <property type="project" value="UniProtKB-SubCell"/>
</dbReference>
<dbReference type="NCBIfam" id="TIGR01512">
    <property type="entry name" value="ATPase-IB2_Cd"/>
    <property type="match status" value="1"/>
</dbReference>
<organism evidence="13 14">
    <name type="scientific">Porphyromonas gulae</name>
    <dbReference type="NCBI Taxonomy" id="111105"/>
    <lineage>
        <taxon>Bacteria</taxon>
        <taxon>Pseudomonadati</taxon>
        <taxon>Bacteroidota</taxon>
        <taxon>Bacteroidia</taxon>
        <taxon>Bacteroidales</taxon>
        <taxon>Porphyromonadaceae</taxon>
        <taxon>Porphyromonas</taxon>
    </lineage>
</organism>
<evidence type="ECO:0000259" key="12">
    <source>
        <dbReference type="PROSITE" id="PS50846"/>
    </source>
</evidence>
<gene>
    <name evidence="13" type="ORF">HR15_07655</name>
</gene>
<dbReference type="SUPFAM" id="SSF55008">
    <property type="entry name" value="HMA, heavy metal-associated domain"/>
    <property type="match status" value="1"/>
</dbReference>
<dbReference type="InterPro" id="IPR059000">
    <property type="entry name" value="ATPase_P-type_domA"/>
</dbReference>
<dbReference type="FunFam" id="2.70.150.10:FF:000020">
    <property type="entry name" value="Copper-exporting P-type ATPase A"/>
    <property type="match status" value="1"/>
</dbReference>
<dbReference type="PROSITE" id="PS00154">
    <property type="entry name" value="ATPASE_E1_E2"/>
    <property type="match status" value="1"/>
</dbReference>
<feature type="transmembrane region" description="Helical" evidence="11">
    <location>
        <begin position="702"/>
        <end position="724"/>
    </location>
</feature>
<dbReference type="GO" id="GO:0005507">
    <property type="term" value="F:copper ion binding"/>
    <property type="evidence" value="ECO:0007669"/>
    <property type="project" value="TreeGrafter"/>
</dbReference>
<dbReference type="PRINTS" id="PR00119">
    <property type="entry name" value="CATATPASE"/>
</dbReference>
<evidence type="ECO:0000256" key="1">
    <source>
        <dbReference type="ARBA" id="ARBA00004651"/>
    </source>
</evidence>
<dbReference type="InterPro" id="IPR027256">
    <property type="entry name" value="P-typ_ATPase_IB"/>
</dbReference>
<dbReference type="GO" id="GO:0043682">
    <property type="term" value="F:P-type divalent copper transporter activity"/>
    <property type="evidence" value="ECO:0007669"/>
    <property type="project" value="TreeGrafter"/>
</dbReference>
<dbReference type="InterPro" id="IPR008250">
    <property type="entry name" value="ATPase_P-typ_transduc_dom_A_sf"/>
</dbReference>
<dbReference type="Pfam" id="PF00122">
    <property type="entry name" value="E1-E2_ATPase"/>
    <property type="match status" value="1"/>
</dbReference>
<dbReference type="PANTHER" id="PTHR43520:SF8">
    <property type="entry name" value="P-TYPE CU(+) TRANSPORTER"/>
    <property type="match status" value="1"/>
</dbReference>
<dbReference type="NCBIfam" id="TIGR01511">
    <property type="entry name" value="ATPase-IB1_Cu"/>
    <property type="match status" value="1"/>
</dbReference>
<keyword evidence="7 11" id="KW-0067">ATP-binding</keyword>
<dbReference type="SFLD" id="SFLDG00002">
    <property type="entry name" value="C1.7:_P-type_atpase_like"/>
    <property type="match status" value="1"/>
</dbReference>
<comment type="subcellular location">
    <subcellularLocation>
        <location evidence="1">Cell membrane</location>
        <topology evidence="1">Multi-pass membrane protein</topology>
    </subcellularLocation>
</comment>
<keyword evidence="3 11" id="KW-1003">Cell membrane</keyword>
<dbReference type="SUPFAM" id="SSF81665">
    <property type="entry name" value="Calcium ATPase, transmembrane domain M"/>
    <property type="match status" value="1"/>
</dbReference>
<keyword evidence="14" id="KW-1185">Reference proteome</keyword>
<evidence type="ECO:0000256" key="11">
    <source>
        <dbReference type="RuleBase" id="RU362081"/>
    </source>
</evidence>
<feature type="transmembrane region" description="Helical" evidence="11">
    <location>
        <begin position="677"/>
        <end position="696"/>
    </location>
</feature>
<feature type="transmembrane region" description="Helical" evidence="11">
    <location>
        <begin position="120"/>
        <end position="137"/>
    </location>
</feature>
<dbReference type="InterPro" id="IPR001757">
    <property type="entry name" value="P_typ_ATPase"/>
</dbReference>
<feature type="transmembrane region" description="Helical" evidence="11">
    <location>
        <begin position="337"/>
        <end position="358"/>
    </location>
</feature>
<keyword evidence="6 11" id="KW-0547">Nucleotide-binding</keyword>
<dbReference type="GO" id="GO:0060003">
    <property type="term" value="P:copper ion export"/>
    <property type="evidence" value="ECO:0007669"/>
    <property type="project" value="UniProtKB-ARBA"/>
</dbReference>
<dbReference type="Pfam" id="PF00702">
    <property type="entry name" value="Hydrolase"/>
    <property type="match status" value="1"/>
</dbReference>
<dbReference type="Gene3D" id="2.70.150.10">
    <property type="entry name" value="Calcium-transporting ATPase, cytoplasmic transduction domain A"/>
    <property type="match status" value="1"/>
</dbReference>
<dbReference type="SUPFAM" id="SSF56784">
    <property type="entry name" value="HAD-like"/>
    <property type="match status" value="1"/>
</dbReference>
<dbReference type="InterPro" id="IPR036163">
    <property type="entry name" value="HMA_dom_sf"/>
</dbReference>
<dbReference type="PROSITE" id="PS50846">
    <property type="entry name" value="HMA_2"/>
    <property type="match status" value="1"/>
</dbReference>
<feature type="transmembrane region" description="Helical" evidence="11">
    <location>
        <begin position="149"/>
        <end position="173"/>
    </location>
</feature>
<evidence type="ECO:0000256" key="9">
    <source>
        <dbReference type="ARBA" id="ARBA00022989"/>
    </source>
</evidence>
<dbReference type="EMBL" id="JRAK01000103">
    <property type="protein sequence ID" value="KGN86656.1"/>
    <property type="molecule type" value="Genomic_DNA"/>
</dbReference>
<dbReference type="InterPro" id="IPR023298">
    <property type="entry name" value="ATPase_P-typ_TM_dom_sf"/>
</dbReference>
<dbReference type="Pfam" id="PF00403">
    <property type="entry name" value="HMA"/>
    <property type="match status" value="1"/>
</dbReference>
<dbReference type="SFLD" id="SFLDS00003">
    <property type="entry name" value="Haloacid_Dehalogenase"/>
    <property type="match status" value="1"/>
</dbReference>
<feature type="transmembrane region" description="Helical" evidence="11">
    <location>
        <begin position="185"/>
        <end position="203"/>
    </location>
</feature>
<accession>A0A0A2F6L6</accession>
<dbReference type="InterPro" id="IPR023299">
    <property type="entry name" value="ATPase_P-typ_cyto_dom_N"/>
</dbReference>
<evidence type="ECO:0000256" key="3">
    <source>
        <dbReference type="ARBA" id="ARBA00022475"/>
    </source>
</evidence>
<feature type="transmembrane region" description="Helical" evidence="11">
    <location>
        <begin position="97"/>
        <end position="114"/>
    </location>
</feature>
<feature type="domain" description="HMA" evidence="12">
    <location>
        <begin position="3"/>
        <end position="69"/>
    </location>
</feature>
<dbReference type="NCBIfam" id="TIGR01494">
    <property type="entry name" value="ATPase_P-type"/>
    <property type="match status" value="1"/>
</dbReference>
<dbReference type="InterPro" id="IPR023214">
    <property type="entry name" value="HAD_sf"/>
</dbReference>
<comment type="similarity">
    <text evidence="2 11">Belongs to the cation transport ATPase (P-type) (TC 3.A.3) family. Type IB subfamily.</text>
</comment>
<name>A0A0A2F6L6_9PORP</name>
<evidence type="ECO:0000256" key="2">
    <source>
        <dbReference type="ARBA" id="ARBA00006024"/>
    </source>
</evidence>
<dbReference type="InterPro" id="IPR036412">
    <property type="entry name" value="HAD-like_sf"/>
</dbReference>
<evidence type="ECO:0000256" key="8">
    <source>
        <dbReference type="ARBA" id="ARBA00022967"/>
    </source>
</evidence>
<reference evidence="13 14" key="1">
    <citation type="submission" date="2014-08" db="EMBL/GenBank/DDBJ databases">
        <title>Porphyromonas gulae strain:COT-052_OH3439 Genome sequencing.</title>
        <authorList>
            <person name="Wallis C."/>
            <person name="Deusch O."/>
            <person name="O'Flynn C."/>
            <person name="Davis I."/>
            <person name="Jospin G."/>
            <person name="Darling A.E."/>
            <person name="Coil D.A."/>
            <person name="Alexiev A."/>
            <person name="Horsfall A."/>
            <person name="Kirkwood N."/>
            <person name="Harris S."/>
            <person name="Eisen J.A."/>
        </authorList>
    </citation>
    <scope>NUCLEOTIDE SEQUENCE [LARGE SCALE GENOMIC DNA]</scope>
    <source>
        <strain evidence="14">COT-052 OH3439</strain>
    </source>
</reference>
<sequence>MKEQKRFPVVGMRCAGCAHSVEQAASKVEGISDANVQLAENILSVSVDERLASAEDLRRAIRSIGFDLIVEDSEAEQLRRRDAMEAAELRRMKRDTIIAWSSAILLMVLMLMPHFQMMPYLMMLVALPGYAWTGRAFHRSALKQLRHGVFSMDTLVSLSTTISFFYSLVVLLFFREGPAGMKLHLYFDASAMIIAFVLLGKLMEKRAGRSTGQAIRELMRLQPAEALVVRNGRETVMPIAALIGGDLVRVRPGEQIPVDGIVTEGCSSVQESMISGEPLPREKEAGSMVFSGTINGSGVLTVQATHVGSDTVLGRIIRTVREAQASKAPIQRLADRIAGIFVPIVIGLSILTYIIWQLTRAADASVYGLLCAISVLVIACPCALGLATPTALVVGIGRSARNGILVRNAEALERFATIDAVVLDKTGTLTIGKPELTGIDWFVSDTDVPKVRRLLYSAEILSTHPLAAAICRAFAEDGKTEELSEVQNFPGRGIEFTFEGEVYRVGNQAFIEKLGAQIPTDIAALPEDAAVLYFSRAERLLGRFCVTDELQPQAAEVLAQLHRHGIRTIMLTGDRPEAAEALARKLGLQHYRGGMMPSDKADYIRMLKDKGHHVAMVGDGVNDSEALSTADVSVAMGDGSHIAMEVAGITLMRSDLRLLPAALELSRATRRTVKENLFWAMCYNLIAIPIAAGLLFPVNGFLLNPAIAGAAMAFSSISVVTNSLRLRTKRLPLLR</sequence>
<dbReference type="FunFam" id="3.30.70.100:FF:000001">
    <property type="entry name" value="ATPase copper transporting beta"/>
    <property type="match status" value="1"/>
</dbReference>
<feature type="transmembrane region" description="Helical" evidence="11">
    <location>
        <begin position="364"/>
        <end position="397"/>
    </location>
</feature>
<dbReference type="RefSeq" id="WP_039425401.1">
    <property type="nucleotide sequence ID" value="NZ_JRAK01000103.1"/>
</dbReference>
<dbReference type="Gene3D" id="3.40.50.1000">
    <property type="entry name" value="HAD superfamily/HAD-like"/>
    <property type="match status" value="1"/>
</dbReference>
<dbReference type="Gene3D" id="3.40.1110.10">
    <property type="entry name" value="Calcium-transporting ATPase, cytoplasmic domain N"/>
    <property type="match status" value="1"/>
</dbReference>
<dbReference type="GO" id="GO:0055070">
    <property type="term" value="P:copper ion homeostasis"/>
    <property type="evidence" value="ECO:0007669"/>
    <property type="project" value="TreeGrafter"/>
</dbReference>
<proteinExistence type="inferred from homology"/>
<dbReference type="NCBIfam" id="TIGR01525">
    <property type="entry name" value="ATPase-IB_hvy"/>
    <property type="match status" value="1"/>
</dbReference>
<evidence type="ECO:0000313" key="14">
    <source>
        <dbReference type="Proteomes" id="UP000030146"/>
    </source>
</evidence>
<dbReference type="CDD" id="cd00371">
    <property type="entry name" value="HMA"/>
    <property type="match status" value="1"/>
</dbReference>
<dbReference type="InterPro" id="IPR044492">
    <property type="entry name" value="P_typ_ATPase_HD_dom"/>
</dbReference>
<protein>
    <submittedName>
        <fullName evidence="13">ATPase</fullName>
    </submittedName>
</protein>
<dbReference type="GO" id="GO:0005524">
    <property type="term" value="F:ATP binding"/>
    <property type="evidence" value="ECO:0007669"/>
    <property type="project" value="UniProtKB-UniRule"/>
</dbReference>
<keyword evidence="4 11" id="KW-0812">Transmembrane</keyword>
<evidence type="ECO:0000313" key="13">
    <source>
        <dbReference type="EMBL" id="KGN86656.1"/>
    </source>
</evidence>
<comment type="caution">
    <text evidence="13">The sequence shown here is derived from an EMBL/GenBank/DDBJ whole genome shotgun (WGS) entry which is preliminary data.</text>
</comment>
<dbReference type="GO" id="GO:0016887">
    <property type="term" value="F:ATP hydrolysis activity"/>
    <property type="evidence" value="ECO:0007669"/>
    <property type="project" value="InterPro"/>
</dbReference>
<keyword evidence="9 11" id="KW-1133">Transmembrane helix</keyword>
<dbReference type="AlphaFoldDB" id="A0A0A2F6L6"/>
<dbReference type="Proteomes" id="UP000030146">
    <property type="component" value="Unassembled WGS sequence"/>
</dbReference>
<keyword evidence="8" id="KW-1278">Translocase</keyword>
<evidence type="ECO:0000256" key="6">
    <source>
        <dbReference type="ARBA" id="ARBA00022741"/>
    </source>
</evidence>
<dbReference type="SUPFAM" id="SSF81653">
    <property type="entry name" value="Calcium ATPase, transduction domain A"/>
    <property type="match status" value="1"/>
</dbReference>
<evidence type="ECO:0000256" key="4">
    <source>
        <dbReference type="ARBA" id="ARBA00022692"/>
    </source>
</evidence>
<dbReference type="SFLD" id="SFLDF00027">
    <property type="entry name" value="p-type_atpase"/>
    <property type="match status" value="1"/>
</dbReference>
<dbReference type="InterPro" id="IPR018303">
    <property type="entry name" value="ATPase_P-typ_P_site"/>
</dbReference>
<dbReference type="PANTHER" id="PTHR43520">
    <property type="entry name" value="ATP7, ISOFORM B"/>
    <property type="match status" value="1"/>
</dbReference>
<dbReference type="PRINTS" id="PR00943">
    <property type="entry name" value="CUATPASE"/>
</dbReference>
<dbReference type="CDD" id="cd02094">
    <property type="entry name" value="P-type_ATPase_Cu-like"/>
    <property type="match status" value="1"/>
</dbReference>
<evidence type="ECO:0000256" key="10">
    <source>
        <dbReference type="ARBA" id="ARBA00023136"/>
    </source>
</evidence>
<dbReference type="InterPro" id="IPR006121">
    <property type="entry name" value="HMA_dom"/>
</dbReference>
<evidence type="ECO:0000256" key="7">
    <source>
        <dbReference type="ARBA" id="ARBA00022840"/>
    </source>
</evidence>
<keyword evidence="5 11" id="KW-0479">Metal-binding</keyword>